<evidence type="ECO:0000256" key="9">
    <source>
        <dbReference type="ARBA" id="ARBA00023136"/>
    </source>
</evidence>
<dbReference type="SUPFAM" id="SSF81324">
    <property type="entry name" value="Voltage-gated potassium channels"/>
    <property type="match status" value="1"/>
</dbReference>
<feature type="transmembrane region" description="Helical" evidence="12">
    <location>
        <begin position="97"/>
        <end position="116"/>
    </location>
</feature>
<dbReference type="GO" id="GO:1990573">
    <property type="term" value="P:potassium ion import across plasma membrane"/>
    <property type="evidence" value="ECO:0007669"/>
    <property type="project" value="TreeGrafter"/>
</dbReference>
<evidence type="ECO:0000256" key="10">
    <source>
        <dbReference type="ARBA" id="ARBA00023303"/>
    </source>
</evidence>
<protein>
    <recommendedName>
        <fullName evidence="13">Inward rectifier potassium channel C-terminal domain-containing protein</fullName>
    </recommendedName>
</protein>
<evidence type="ECO:0000256" key="8">
    <source>
        <dbReference type="ARBA" id="ARBA00023065"/>
    </source>
</evidence>
<name>A0AA37QI39_9BACT</name>
<keyword evidence="5" id="KW-0851">Voltage-gated channel</keyword>
<dbReference type="GO" id="GO:0034702">
    <property type="term" value="C:monoatomic ion channel complex"/>
    <property type="evidence" value="ECO:0007669"/>
    <property type="project" value="UniProtKB-KW"/>
</dbReference>
<keyword evidence="9 12" id="KW-0472">Membrane</keyword>
<evidence type="ECO:0000313" key="15">
    <source>
        <dbReference type="Proteomes" id="UP001161325"/>
    </source>
</evidence>
<dbReference type="EMBL" id="BRXS01000005">
    <property type="protein sequence ID" value="GLC26910.1"/>
    <property type="molecule type" value="Genomic_DNA"/>
</dbReference>
<dbReference type="AlphaFoldDB" id="A0AA37QI39"/>
<dbReference type="InterPro" id="IPR013518">
    <property type="entry name" value="K_chnl_inward-rec_Kir_cyto"/>
</dbReference>
<dbReference type="Gene3D" id="1.10.287.70">
    <property type="match status" value="1"/>
</dbReference>
<proteinExistence type="predicted"/>
<evidence type="ECO:0000256" key="1">
    <source>
        <dbReference type="ARBA" id="ARBA00004141"/>
    </source>
</evidence>
<evidence type="ECO:0000256" key="12">
    <source>
        <dbReference type="SAM" id="Phobius"/>
    </source>
</evidence>
<evidence type="ECO:0000256" key="3">
    <source>
        <dbReference type="ARBA" id="ARBA00022538"/>
    </source>
</evidence>
<dbReference type="GO" id="GO:0034765">
    <property type="term" value="P:regulation of monoatomic ion transmembrane transport"/>
    <property type="evidence" value="ECO:0007669"/>
    <property type="project" value="TreeGrafter"/>
</dbReference>
<feature type="transmembrane region" description="Helical" evidence="12">
    <location>
        <begin position="55"/>
        <end position="77"/>
    </location>
</feature>
<dbReference type="PANTHER" id="PTHR11767">
    <property type="entry name" value="INWARD RECTIFIER POTASSIUM CHANNEL"/>
    <property type="match status" value="1"/>
</dbReference>
<keyword evidence="10" id="KW-0407">Ion channel</keyword>
<dbReference type="InterPro" id="IPR014756">
    <property type="entry name" value="Ig_E-set"/>
</dbReference>
<feature type="transmembrane region" description="Helical" evidence="12">
    <location>
        <begin position="122"/>
        <end position="144"/>
    </location>
</feature>
<keyword evidence="15" id="KW-1185">Reference proteome</keyword>
<keyword evidence="2" id="KW-0813">Transport</keyword>
<comment type="caution">
    <text evidence="14">The sequence shown here is derived from an EMBL/GenBank/DDBJ whole genome shotgun (WGS) entry which is preliminary data.</text>
</comment>
<feature type="region of interest" description="Disordered" evidence="11">
    <location>
        <begin position="306"/>
        <end position="330"/>
    </location>
</feature>
<evidence type="ECO:0000256" key="7">
    <source>
        <dbReference type="ARBA" id="ARBA00022989"/>
    </source>
</evidence>
<feature type="domain" description="Inward rectifier potassium channel C-terminal" evidence="13">
    <location>
        <begin position="153"/>
        <end position="307"/>
    </location>
</feature>
<organism evidence="14 15">
    <name type="scientific">Roseisolibacter agri</name>
    <dbReference type="NCBI Taxonomy" id="2014610"/>
    <lineage>
        <taxon>Bacteria</taxon>
        <taxon>Pseudomonadati</taxon>
        <taxon>Gemmatimonadota</taxon>
        <taxon>Gemmatimonadia</taxon>
        <taxon>Gemmatimonadales</taxon>
        <taxon>Gemmatimonadaceae</taxon>
        <taxon>Roseisolibacter</taxon>
    </lineage>
</organism>
<dbReference type="Pfam" id="PF17655">
    <property type="entry name" value="IRK_C"/>
    <property type="match status" value="1"/>
</dbReference>
<comment type="subcellular location">
    <subcellularLocation>
        <location evidence="1">Membrane</location>
        <topology evidence="1">Multi-pass membrane protein</topology>
    </subcellularLocation>
</comment>
<keyword evidence="7 12" id="KW-1133">Transmembrane helix</keyword>
<evidence type="ECO:0000256" key="6">
    <source>
        <dbReference type="ARBA" id="ARBA00022958"/>
    </source>
</evidence>
<keyword evidence="6" id="KW-0630">Potassium</keyword>
<dbReference type="Proteomes" id="UP001161325">
    <property type="component" value="Unassembled WGS sequence"/>
</dbReference>
<dbReference type="SUPFAM" id="SSF81296">
    <property type="entry name" value="E set domains"/>
    <property type="match status" value="1"/>
</dbReference>
<evidence type="ECO:0000256" key="2">
    <source>
        <dbReference type="ARBA" id="ARBA00022448"/>
    </source>
</evidence>
<keyword evidence="3" id="KW-0633">Potassium transport</keyword>
<dbReference type="InterPro" id="IPR041647">
    <property type="entry name" value="IRK_C"/>
</dbReference>
<evidence type="ECO:0000256" key="5">
    <source>
        <dbReference type="ARBA" id="ARBA00022882"/>
    </source>
</evidence>
<keyword evidence="4 12" id="KW-0812">Transmembrane</keyword>
<sequence>MQEYRDLGFGRVVAQQVRGRFLAHDGQPTSRKYGLGAQRVERFYLRALAEPLPVFMAWALGALLLLNGFFTLAYLALGPGALQGGERLGLSDPFLRAFSFSVGVFTTTGTGPVFAVGATTHWLVILESFIGPFVLVSTAGLLIARLTRPRMRLRFSESAVVAPYEGGRGLMFRMVNVQPAELSDVQVRVSITLYEEVDGRREREFYPLELERTSVDLFTLHWTVVHPITADSPLRGMTPDSLREAQAELLILVSAHEETFSTRVTARASYWWDEIRWDAKFASIFASATDGVLAIDVERLDRLERLEPGSTSTPAPRELAPPGPRAYTGG</sequence>
<evidence type="ECO:0000256" key="4">
    <source>
        <dbReference type="ARBA" id="ARBA00022692"/>
    </source>
</evidence>
<evidence type="ECO:0000259" key="13">
    <source>
        <dbReference type="Pfam" id="PF17655"/>
    </source>
</evidence>
<dbReference type="GO" id="GO:0005886">
    <property type="term" value="C:plasma membrane"/>
    <property type="evidence" value="ECO:0007669"/>
    <property type="project" value="TreeGrafter"/>
</dbReference>
<reference evidence="14" key="1">
    <citation type="submission" date="2022-08" db="EMBL/GenBank/DDBJ databases">
        <title>Draft genome sequencing of Roseisolibacter agri AW1220.</title>
        <authorList>
            <person name="Tobiishi Y."/>
            <person name="Tonouchi A."/>
        </authorList>
    </citation>
    <scope>NUCLEOTIDE SEQUENCE</scope>
    <source>
        <strain evidence="14">AW1220</strain>
    </source>
</reference>
<keyword evidence="8" id="KW-0406">Ion transport</keyword>
<evidence type="ECO:0000313" key="14">
    <source>
        <dbReference type="EMBL" id="GLC26910.1"/>
    </source>
</evidence>
<gene>
    <name evidence="14" type="ORF">rosag_34230</name>
</gene>
<dbReference type="InterPro" id="IPR016449">
    <property type="entry name" value="K_chnl_inward-rec_Kir"/>
</dbReference>
<accession>A0AA37QI39</accession>
<evidence type="ECO:0000256" key="11">
    <source>
        <dbReference type="SAM" id="MobiDB-lite"/>
    </source>
</evidence>
<dbReference type="GO" id="GO:0005242">
    <property type="term" value="F:inward rectifier potassium channel activity"/>
    <property type="evidence" value="ECO:0007669"/>
    <property type="project" value="InterPro"/>
</dbReference>
<dbReference type="Gene3D" id="2.60.40.1400">
    <property type="entry name" value="G protein-activated inward rectifier potassium channel 1"/>
    <property type="match status" value="1"/>
</dbReference>